<dbReference type="PANTHER" id="PTHR37017">
    <property type="entry name" value="AB HYDROLASE-1 DOMAIN-CONTAINING PROTEIN-RELATED"/>
    <property type="match status" value="1"/>
</dbReference>
<accession>A0AAD6DU40</accession>
<dbReference type="InterPro" id="IPR000073">
    <property type="entry name" value="AB_hydrolase_1"/>
</dbReference>
<sequence>MSSITKPTIVLVHGAWHGSWCWKFQIPALEALGYAIEAVDLPCVSGVSGTTQFDDAAHVRSVVESQTSMGKRVLVLAHSYGGPIASAAIKGLSDKGVLGMIALCAFIFPGGMDQGAAIRDIGGLPYAMWDVPSEGLFQPKDPRSLFFPPDVPADRVDWAVPQLRPQSMAANMGIVPPQAWQDDSYTGRLGYIRCTGDVVIPTEQQDAMVEGAGGQGKWVVRTLEGSGHSPFLSRPHEVAAALEEIVNAFEAKLDRRNEYRLLSP</sequence>
<comment type="caution">
    <text evidence="2">The sequence shown here is derived from an EMBL/GenBank/DDBJ whole genome shotgun (WGS) entry which is preliminary data.</text>
</comment>
<dbReference type="Proteomes" id="UP001213799">
    <property type="component" value="Unassembled WGS sequence"/>
</dbReference>
<name>A0AAD6DU40_9EURO</name>
<dbReference type="AlphaFoldDB" id="A0AAD6DU40"/>
<gene>
    <name evidence="2" type="ORF">N7537_010143</name>
</gene>
<evidence type="ECO:0000259" key="1">
    <source>
        <dbReference type="Pfam" id="PF12697"/>
    </source>
</evidence>
<evidence type="ECO:0000313" key="3">
    <source>
        <dbReference type="Proteomes" id="UP001213799"/>
    </source>
</evidence>
<dbReference type="SUPFAM" id="SSF53474">
    <property type="entry name" value="alpha/beta-Hydrolases"/>
    <property type="match status" value="1"/>
</dbReference>
<organism evidence="2 3">
    <name type="scientific">Penicillium hordei</name>
    <dbReference type="NCBI Taxonomy" id="40994"/>
    <lineage>
        <taxon>Eukaryota</taxon>
        <taxon>Fungi</taxon>
        <taxon>Dikarya</taxon>
        <taxon>Ascomycota</taxon>
        <taxon>Pezizomycotina</taxon>
        <taxon>Eurotiomycetes</taxon>
        <taxon>Eurotiomycetidae</taxon>
        <taxon>Eurotiales</taxon>
        <taxon>Aspergillaceae</taxon>
        <taxon>Penicillium</taxon>
    </lineage>
</organism>
<dbReference type="Pfam" id="PF12697">
    <property type="entry name" value="Abhydrolase_6"/>
    <property type="match status" value="1"/>
</dbReference>
<dbReference type="GO" id="GO:0072330">
    <property type="term" value="P:monocarboxylic acid biosynthetic process"/>
    <property type="evidence" value="ECO:0007669"/>
    <property type="project" value="UniProtKB-ARBA"/>
</dbReference>
<reference evidence="2" key="1">
    <citation type="journal article" date="2023" name="IMA Fungus">
        <title>Comparative genomic study of the Penicillium genus elucidates a diverse pangenome and 15 lateral gene transfer events.</title>
        <authorList>
            <person name="Petersen C."/>
            <person name="Sorensen T."/>
            <person name="Nielsen M.R."/>
            <person name="Sondergaard T.E."/>
            <person name="Sorensen J.L."/>
            <person name="Fitzpatrick D.A."/>
            <person name="Frisvad J.C."/>
            <person name="Nielsen K.L."/>
        </authorList>
    </citation>
    <scope>NUCLEOTIDE SEQUENCE</scope>
    <source>
        <strain evidence="2">IBT 12815</strain>
    </source>
</reference>
<proteinExistence type="predicted"/>
<dbReference type="RefSeq" id="XP_056749865.1">
    <property type="nucleotide sequence ID" value="XM_056901197.1"/>
</dbReference>
<evidence type="ECO:0000313" key="2">
    <source>
        <dbReference type="EMBL" id="KAJ5593239.1"/>
    </source>
</evidence>
<dbReference type="PANTHER" id="PTHR37017:SF11">
    <property type="entry name" value="ESTERASE_LIPASE_THIOESTERASE DOMAIN-CONTAINING PROTEIN"/>
    <property type="match status" value="1"/>
</dbReference>
<feature type="domain" description="AB hydrolase-1" evidence="1">
    <location>
        <begin position="9"/>
        <end position="241"/>
    </location>
</feature>
<dbReference type="GeneID" id="81591439"/>
<dbReference type="Gene3D" id="3.40.50.1820">
    <property type="entry name" value="alpha/beta hydrolase"/>
    <property type="match status" value="1"/>
</dbReference>
<reference evidence="2" key="2">
    <citation type="submission" date="2023-01" db="EMBL/GenBank/DDBJ databases">
        <authorList>
            <person name="Petersen C."/>
        </authorList>
    </citation>
    <scope>NUCLEOTIDE SEQUENCE</scope>
    <source>
        <strain evidence="2">IBT 12815</strain>
    </source>
</reference>
<dbReference type="InterPro" id="IPR052897">
    <property type="entry name" value="Sec-Metab_Biosynth_Hydrolase"/>
</dbReference>
<dbReference type="GO" id="GO:0017000">
    <property type="term" value="P:antibiotic biosynthetic process"/>
    <property type="evidence" value="ECO:0007669"/>
    <property type="project" value="UniProtKB-ARBA"/>
</dbReference>
<dbReference type="InterPro" id="IPR029058">
    <property type="entry name" value="AB_hydrolase_fold"/>
</dbReference>
<protein>
    <recommendedName>
        <fullName evidence="1">AB hydrolase-1 domain-containing protein</fullName>
    </recommendedName>
</protein>
<keyword evidence="3" id="KW-1185">Reference proteome</keyword>
<dbReference type="EMBL" id="JAQJAE010000005">
    <property type="protein sequence ID" value="KAJ5593239.1"/>
    <property type="molecule type" value="Genomic_DNA"/>
</dbReference>